<keyword evidence="2" id="KW-1185">Reference proteome</keyword>
<proteinExistence type="predicted"/>
<sequence length="156" mass="17325">MKKILTLTAATAFAASLLSGTAVAAPMPVQPHPWDKRVKCQTDDPEDRHIVTRYGNSALGWHHFSGRHNIKKCSTLYAALHGRVDRNDHHGHLEYDAVVFETGVPRPRQVKITVVVQYTRKTTDGDYDAGRGQKIGVITAYCHNQPGNKCPAWAKL</sequence>
<evidence type="ECO:0000313" key="2">
    <source>
        <dbReference type="Proteomes" id="UP000092598"/>
    </source>
</evidence>
<name>A0A1B1MK04_STRLN</name>
<dbReference type="OrthoDB" id="4322556at2"/>
<dbReference type="KEGG" id="sls:SLINC_6619"/>
<protein>
    <submittedName>
        <fullName evidence="1">Uncharacterized protein</fullName>
    </submittedName>
</protein>
<dbReference type="RefSeq" id="WP_067442028.1">
    <property type="nucleotide sequence ID" value="NZ_CP016438.1"/>
</dbReference>
<reference evidence="1 2" key="1">
    <citation type="submission" date="2016-07" db="EMBL/GenBank/DDBJ databases">
        <title>Enhancement of antibiotic productionsby engineered nitrateutilization in actinobacteria.</title>
        <authorList>
            <person name="Meng S.C."/>
        </authorList>
    </citation>
    <scope>NUCLEOTIDE SEQUENCE [LARGE SCALE GENOMIC DNA]</scope>
    <source>
        <strain evidence="1 2">NRRL 2936</strain>
    </source>
</reference>
<gene>
    <name evidence="1" type="ORF">SLINC_6619</name>
</gene>
<dbReference type="AlphaFoldDB" id="A0A1B1MK04"/>
<dbReference type="EMBL" id="CP016438">
    <property type="protein sequence ID" value="ANS68843.1"/>
    <property type="molecule type" value="Genomic_DNA"/>
</dbReference>
<accession>A0A1B1MK04</accession>
<dbReference type="STRING" id="1915.SLINC_6619"/>
<dbReference type="Proteomes" id="UP000092598">
    <property type="component" value="Chromosome"/>
</dbReference>
<evidence type="ECO:0000313" key="1">
    <source>
        <dbReference type="EMBL" id="ANS68843.1"/>
    </source>
</evidence>
<organism evidence="1 2">
    <name type="scientific">Streptomyces lincolnensis</name>
    <dbReference type="NCBI Taxonomy" id="1915"/>
    <lineage>
        <taxon>Bacteria</taxon>
        <taxon>Bacillati</taxon>
        <taxon>Actinomycetota</taxon>
        <taxon>Actinomycetes</taxon>
        <taxon>Kitasatosporales</taxon>
        <taxon>Streptomycetaceae</taxon>
        <taxon>Streptomyces</taxon>
    </lineage>
</organism>